<protein>
    <submittedName>
        <fullName evidence="1">Uncharacterized protein</fullName>
    </submittedName>
</protein>
<evidence type="ECO:0000313" key="1">
    <source>
        <dbReference type="EMBL" id="ORC88298.1"/>
    </source>
</evidence>
<dbReference type="GeneID" id="39986029"/>
<reference evidence="1 2" key="1">
    <citation type="submission" date="2017-03" db="EMBL/GenBank/DDBJ databases">
        <title>An alternative strategy for trypanosome survival in the mammalian bloodstream revealed through genome and transcriptome analysis of the ubiquitous bovine parasite Trypanosoma (Megatrypanum) theileri.</title>
        <authorList>
            <person name="Kelly S."/>
            <person name="Ivens A."/>
            <person name="Mott A."/>
            <person name="O'Neill E."/>
            <person name="Emms D."/>
            <person name="Macleod O."/>
            <person name="Voorheis P."/>
            <person name="Matthews J."/>
            <person name="Matthews K."/>
            <person name="Carrington M."/>
        </authorList>
    </citation>
    <scope>NUCLEOTIDE SEQUENCE [LARGE SCALE GENOMIC DNA]</scope>
    <source>
        <strain evidence="1">Edinburgh</strain>
    </source>
</reference>
<sequence>MPAGSADCRGERYHGLRVYPLRDVLSRVPLPPQCPLSGVSKKWRCVIVPKIQETSSSDTKEEETLKFLDNGIPCRLGRWRSGNVYEVCGKDGLKFVTDPRWNSFPKPKIAFKAGWAGPGTHMESPAYHQLISSFNEVFVHKEEASTIKEENAELAQEATTSTPEEKIDDVAAPNILNLQLFHRQDPTICPPIPTLAEHLIWPSFLEDGAICDNATRVSQRGAITWWHLDDSGEFVEQTGLPLLPSDRVVMPSSLEEIVSKHERAYYESIDRELYCINETPESIPVKLFLYGPKESYDWFMHDDESSTSGKVVSLDIFNTPDEALPNDETLLPIIHVAVLESGGRPLISPPNIPHVVITVNDCVMVEQRRVAYLFLDEISYFLQKCAYWSGNPIVYDHIENDLQDESYVAGQLVPMMMDLFAEHNAFNIYDEIIRRRVVMGLFSIATHEKHYNLSADSRKSLYSLLHGGNAEMTAILQQPIPYGVRMVSLEERLKSYWNVQQYWPKPGCVMKASIVTPSELISSTIKGNGKVVDWFLPVAYVSSSPVFGSEKNTMEDVSAEYFSMMKLAKKRNDLLTFLRTQKSEKDAVLDELF</sequence>
<dbReference type="RefSeq" id="XP_028882364.1">
    <property type="nucleotide sequence ID" value="XM_029026249.1"/>
</dbReference>
<name>A0A1X0NUS4_9TRYP</name>
<dbReference type="EMBL" id="NBCO01000017">
    <property type="protein sequence ID" value="ORC88298.1"/>
    <property type="molecule type" value="Genomic_DNA"/>
</dbReference>
<evidence type="ECO:0000313" key="2">
    <source>
        <dbReference type="Proteomes" id="UP000192257"/>
    </source>
</evidence>
<accession>A0A1X0NUS4</accession>
<organism evidence="1 2">
    <name type="scientific">Trypanosoma theileri</name>
    <dbReference type="NCBI Taxonomy" id="67003"/>
    <lineage>
        <taxon>Eukaryota</taxon>
        <taxon>Discoba</taxon>
        <taxon>Euglenozoa</taxon>
        <taxon>Kinetoplastea</taxon>
        <taxon>Metakinetoplastina</taxon>
        <taxon>Trypanosomatida</taxon>
        <taxon>Trypanosomatidae</taxon>
        <taxon>Trypanosoma</taxon>
    </lineage>
</organism>
<gene>
    <name evidence="1" type="ORF">TM35_000171700</name>
</gene>
<dbReference type="OrthoDB" id="498425at2759"/>
<dbReference type="AlphaFoldDB" id="A0A1X0NUS4"/>
<keyword evidence="2" id="KW-1185">Reference proteome</keyword>
<dbReference type="Proteomes" id="UP000192257">
    <property type="component" value="Unassembled WGS sequence"/>
</dbReference>
<comment type="caution">
    <text evidence="1">The sequence shown here is derived from an EMBL/GenBank/DDBJ whole genome shotgun (WGS) entry which is preliminary data.</text>
</comment>
<proteinExistence type="predicted"/>
<dbReference type="VEuPathDB" id="TriTrypDB:TM35_000171700"/>